<dbReference type="Proteomes" id="UP000299102">
    <property type="component" value="Unassembled WGS sequence"/>
</dbReference>
<gene>
    <name evidence="1" type="ORF">EVAR_22379_1</name>
</gene>
<dbReference type="Pfam" id="PF05930">
    <property type="entry name" value="Phage_AlpA"/>
    <property type="match status" value="1"/>
</dbReference>
<comment type="caution">
    <text evidence="1">The sequence shown here is derived from an EMBL/GenBank/DDBJ whole genome shotgun (WGS) entry which is preliminary data.</text>
</comment>
<protein>
    <submittedName>
        <fullName evidence="1">Uncharacterized protein</fullName>
    </submittedName>
</protein>
<sequence>MCVTTQHLLQIVKCEVVACCGVHRSSLWRLLREGLLPPPVLISQMSSGYVTVEIDDADGKFAPLLLQLVLDLRASLRLNQVPYDRYCPSIEAYLFKRSSGSGICGLYLASYTAANQYKQSHKS</sequence>
<organism evidence="1 2">
    <name type="scientific">Eumeta variegata</name>
    <name type="common">Bagworm moth</name>
    <name type="synonym">Eumeta japonica</name>
    <dbReference type="NCBI Taxonomy" id="151549"/>
    <lineage>
        <taxon>Eukaryota</taxon>
        <taxon>Metazoa</taxon>
        <taxon>Ecdysozoa</taxon>
        <taxon>Arthropoda</taxon>
        <taxon>Hexapoda</taxon>
        <taxon>Insecta</taxon>
        <taxon>Pterygota</taxon>
        <taxon>Neoptera</taxon>
        <taxon>Endopterygota</taxon>
        <taxon>Lepidoptera</taxon>
        <taxon>Glossata</taxon>
        <taxon>Ditrysia</taxon>
        <taxon>Tineoidea</taxon>
        <taxon>Psychidae</taxon>
        <taxon>Oiketicinae</taxon>
        <taxon>Eumeta</taxon>
    </lineage>
</organism>
<accession>A0A4C1VJG9</accession>
<dbReference type="OrthoDB" id="2433005at2759"/>
<evidence type="ECO:0000313" key="1">
    <source>
        <dbReference type="EMBL" id="GBP38730.1"/>
    </source>
</evidence>
<dbReference type="InterPro" id="IPR010260">
    <property type="entry name" value="AlpA"/>
</dbReference>
<keyword evidence="2" id="KW-1185">Reference proteome</keyword>
<reference evidence="1 2" key="1">
    <citation type="journal article" date="2019" name="Commun. Biol.">
        <title>The bagworm genome reveals a unique fibroin gene that provides high tensile strength.</title>
        <authorList>
            <person name="Kono N."/>
            <person name="Nakamura H."/>
            <person name="Ohtoshi R."/>
            <person name="Tomita M."/>
            <person name="Numata K."/>
            <person name="Arakawa K."/>
        </authorList>
    </citation>
    <scope>NUCLEOTIDE SEQUENCE [LARGE SCALE GENOMIC DNA]</scope>
</reference>
<dbReference type="EMBL" id="BGZK01000353">
    <property type="protein sequence ID" value="GBP38730.1"/>
    <property type="molecule type" value="Genomic_DNA"/>
</dbReference>
<proteinExistence type="predicted"/>
<evidence type="ECO:0000313" key="2">
    <source>
        <dbReference type="Proteomes" id="UP000299102"/>
    </source>
</evidence>
<dbReference type="AlphaFoldDB" id="A0A4C1VJG9"/>
<name>A0A4C1VJG9_EUMVA</name>